<dbReference type="EMBL" id="JADDUC020000016">
    <property type="protein sequence ID" value="KAI1234164.1"/>
    <property type="molecule type" value="Genomic_DNA"/>
</dbReference>
<evidence type="ECO:0000256" key="4">
    <source>
        <dbReference type="ARBA" id="ARBA00022679"/>
    </source>
</evidence>
<dbReference type="InterPro" id="IPR000719">
    <property type="entry name" value="Prot_kinase_dom"/>
</dbReference>
<dbReference type="EMBL" id="JADDUC010000031">
    <property type="protein sequence ID" value="KAG0123023.1"/>
    <property type="molecule type" value="Genomic_DNA"/>
</dbReference>
<dbReference type="PROSITE" id="PS50003">
    <property type="entry name" value="PH_DOMAIN"/>
    <property type="match status" value="1"/>
</dbReference>
<keyword evidence="9" id="KW-0862">Zinc</keyword>
<evidence type="ECO:0000256" key="10">
    <source>
        <dbReference type="ARBA" id="ARBA00022840"/>
    </source>
</evidence>
<evidence type="ECO:0000256" key="14">
    <source>
        <dbReference type="ARBA" id="ARBA00051245"/>
    </source>
</evidence>
<evidence type="ECO:0000256" key="19">
    <source>
        <dbReference type="PROSITE-ProRule" id="PRU10141"/>
    </source>
</evidence>
<keyword evidence="11" id="KW-0832">Ubl conjugation</keyword>
<dbReference type="InterPro" id="IPR011009">
    <property type="entry name" value="Kinase-like_dom_sf"/>
</dbReference>
<keyword evidence="27" id="KW-1185">Reference proteome</keyword>
<dbReference type="CDD" id="cd01238">
    <property type="entry name" value="PH_Btk"/>
    <property type="match status" value="1"/>
</dbReference>
<evidence type="ECO:0000256" key="2">
    <source>
        <dbReference type="ARBA" id="ARBA00022443"/>
    </source>
</evidence>
<evidence type="ECO:0000259" key="22">
    <source>
        <dbReference type="PROSITE" id="PS50002"/>
    </source>
</evidence>
<feature type="binding site" evidence="19">
    <location>
        <position position="481"/>
    </location>
    <ligand>
        <name>ATP</name>
        <dbReference type="ChEBI" id="CHEBI:30616"/>
    </ligand>
</feature>
<dbReference type="SUPFAM" id="SSF55550">
    <property type="entry name" value="SH2 domain"/>
    <property type="match status" value="1"/>
</dbReference>
<dbReference type="InterPro" id="IPR011993">
    <property type="entry name" value="PH-like_dom_sf"/>
</dbReference>
<keyword evidence="13 20" id="KW-0829">Tyrosine-protein kinase</keyword>
<evidence type="ECO:0000313" key="26">
    <source>
        <dbReference type="EMBL" id="KAI1234164.1"/>
    </source>
</evidence>
<evidence type="ECO:0000313" key="27">
    <source>
        <dbReference type="Proteomes" id="UP000618051"/>
    </source>
</evidence>
<dbReference type="SUPFAM" id="SSF50044">
    <property type="entry name" value="SH3-domain"/>
    <property type="match status" value="1"/>
</dbReference>
<dbReference type="InterPro" id="IPR001452">
    <property type="entry name" value="SH3_domain"/>
</dbReference>
<name>A0A835TXQ7_9PASS</name>
<dbReference type="SUPFAM" id="SSF56112">
    <property type="entry name" value="Protein kinase-like (PK-like)"/>
    <property type="match status" value="1"/>
</dbReference>
<dbReference type="GO" id="GO:0005524">
    <property type="term" value="F:ATP binding"/>
    <property type="evidence" value="ECO:0007669"/>
    <property type="project" value="UniProtKB-UniRule"/>
</dbReference>
<dbReference type="PROSITE" id="PS50002">
    <property type="entry name" value="SH3"/>
    <property type="match status" value="1"/>
</dbReference>
<dbReference type="Pfam" id="PF00017">
    <property type="entry name" value="SH2"/>
    <property type="match status" value="1"/>
</dbReference>
<reference evidence="26 27" key="2">
    <citation type="journal article" date="2021" name="J. Hered.">
        <title>Feather Gene Expression Elucidates the Developmental Basis of Plumage Iridescence in African Starlings.</title>
        <authorList>
            <person name="Rubenstein D.R."/>
            <person name="Corvelo A."/>
            <person name="MacManes M.D."/>
            <person name="Maia R."/>
            <person name="Narzisi G."/>
            <person name="Rousaki A."/>
            <person name="Vandenabeele P."/>
            <person name="Shawkey M.D."/>
            <person name="Solomon J."/>
        </authorList>
    </citation>
    <scope>NUCLEOTIDE SEQUENCE [LARGE SCALE GENOMIC DNA]</scope>
    <source>
        <strain evidence="26">SS15</strain>
    </source>
</reference>
<dbReference type="GO" id="GO:0008270">
    <property type="term" value="F:zinc ion binding"/>
    <property type="evidence" value="ECO:0007669"/>
    <property type="project" value="UniProtKB-KW"/>
</dbReference>
<dbReference type="Pfam" id="PF07714">
    <property type="entry name" value="PK_Tyr_Ser-Thr"/>
    <property type="match status" value="1"/>
</dbReference>
<dbReference type="Gene3D" id="2.30.30.40">
    <property type="entry name" value="SH3 Domains"/>
    <property type="match status" value="1"/>
</dbReference>
<dbReference type="Gene3D" id="1.10.510.10">
    <property type="entry name" value="Transferase(Phosphotransferase) domain 1"/>
    <property type="match status" value="1"/>
</dbReference>
<keyword evidence="7 18" id="KW-0863">Zinc-finger</keyword>
<evidence type="ECO:0000256" key="16">
    <source>
        <dbReference type="PROSITE-ProRule" id="PRU00191"/>
    </source>
</evidence>
<reference evidence="26" key="3">
    <citation type="submission" date="2022-01" db="EMBL/GenBank/DDBJ databases">
        <authorList>
            <person name="Rubenstein D.R."/>
        </authorList>
    </citation>
    <scope>NUCLEOTIDE SEQUENCE</scope>
    <source>
        <strain evidence="26">SS15</strain>
        <tissue evidence="26">Liver</tissue>
    </source>
</reference>
<dbReference type="Pfam" id="PF00169">
    <property type="entry name" value="PH"/>
    <property type="match status" value="1"/>
</dbReference>
<evidence type="ECO:0000256" key="9">
    <source>
        <dbReference type="ARBA" id="ARBA00022833"/>
    </source>
</evidence>
<evidence type="ECO:0000313" key="25">
    <source>
        <dbReference type="EMBL" id="KAG0123023.1"/>
    </source>
</evidence>
<keyword evidence="6 19" id="KW-0547">Nucleotide-binding</keyword>
<organism evidence="25">
    <name type="scientific">Lamprotornis superbus</name>
    <dbReference type="NCBI Taxonomy" id="245042"/>
    <lineage>
        <taxon>Eukaryota</taxon>
        <taxon>Metazoa</taxon>
        <taxon>Chordata</taxon>
        <taxon>Craniata</taxon>
        <taxon>Vertebrata</taxon>
        <taxon>Euteleostomi</taxon>
        <taxon>Archelosauria</taxon>
        <taxon>Archosauria</taxon>
        <taxon>Dinosauria</taxon>
        <taxon>Saurischia</taxon>
        <taxon>Theropoda</taxon>
        <taxon>Coelurosauria</taxon>
        <taxon>Aves</taxon>
        <taxon>Neognathae</taxon>
        <taxon>Neoaves</taxon>
        <taxon>Telluraves</taxon>
        <taxon>Australaves</taxon>
        <taxon>Passeriformes</taxon>
        <taxon>Sturnidae</taxon>
        <taxon>Lamprotornis</taxon>
    </lineage>
</organism>
<keyword evidence="12 16" id="KW-0727">SH2 domain</keyword>
<evidence type="ECO:0000259" key="23">
    <source>
        <dbReference type="PROSITE" id="PS50003"/>
    </source>
</evidence>
<comment type="catalytic activity">
    <reaction evidence="14 20">
        <text>L-tyrosyl-[protein] + ATP = O-phospho-L-tyrosyl-[protein] + ADP + H(+)</text>
        <dbReference type="Rhea" id="RHEA:10596"/>
        <dbReference type="Rhea" id="RHEA-COMP:10136"/>
        <dbReference type="Rhea" id="RHEA-COMP:20101"/>
        <dbReference type="ChEBI" id="CHEBI:15378"/>
        <dbReference type="ChEBI" id="CHEBI:30616"/>
        <dbReference type="ChEBI" id="CHEBI:46858"/>
        <dbReference type="ChEBI" id="CHEBI:61978"/>
        <dbReference type="ChEBI" id="CHEBI:456216"/>
        <dbReference type="EC" id="2.7.10.2"/>
    </reaction>
</comment>
<dbReference type="OrthoDB" id="4062651at2759"/>
<reference evidence="25" key="1">
    <citation type="submission" date="2020-10" db="EMBL/GenBank/DDBJ databases">
        <title>Feather gene expression reveals the developmental basis of iridescence in African starlings.</title>
        <authorList>
            <person name="Rubenstein D.R."/>
        </authorList>
    </citation>
    <scope>NUCLEOTIDE SEQUENCE</scope>
    <source>
        <strain evidence="25">SS15</strain>
        <tissue evidence="25">Liver</tissue>
    </source>
</reference>
<evidence type="ECO:0000256" key="8">
    <source>
        <dbReference type="ARBA" id="ARBA00022777"/>
    </source>
</evidence>
<dbReference type="PRINTS" id="PR00109">
    <property type="entry name" value="TYRKINASE"/>
</dbReference>
<dbReference type="Pfam" id="PF00779">
    <property type="entry name" value="BTK"/>
    <property type="match status" value="1"/>
</dbReference>
<evidence type="ECO:0000256" key="7">
    <source>
        <dbReference type="ARBA" id="ARBA00022771"/>
    </source>
</evidence>
<comment type="caution">
    <text evidence="25">The sequence shown here is derived from an EMBL/GenBank/DDBJ whole genome shotgun (WGS) entry which is preliminary data.</text>
</comment>
<dbReference type="InterPro" id="IPR001562">
    <property type="entry name" value="Znf_Btk_motif"/>
</dbReference>
<dbReference type="GO" id="GO:0035556">
    <property type="term" value="P:intracellular signal transduction"/>
    <property type="evidence" value="ECO:0007669"/>
    <property type="project" value="InterPro"/>
</dbReference>
<evidence type="ECO:0000256" key="17">
    <source>
        <dbReference type="PROSITE-ProRule" id="PRU00192"/>
    </source>
</evidence>
<comment type="similarity">
    <text evidence="20">Belongs to the protein kinase superfamily. Tyr protein kinase family.</text>
</comment>
<feature type="domain" description="SH2" evidence="21">
    <location>
        <begin position="276"/>
        <end position="379"/>
    </location>
</feature>
<dbReference type="GO" id="GO:0005829">
    <property type="term" value="C:cytosol"/>
    <property type="evidence" value="ECO:0007669"/>
    <property type="project" value="UniProtKB-ARBA"/>
</dbReference>
<comment type="cofactor">
    <cofactor evidence="1">
        <name>Zn(2+)</name>
        <dbReference type="ChEBI" id="CHEBI:29105"/>
    </cofactor>
</comment>
<dbReference type="PANTHER" id="PTHR24418">
    <property type="entry name" value="TYROSINE-PROTEIN KINASE"/>
    <property type="match status" value="1"/>
</dbReference>
<dbReference type="PROSITE" id="PS00109">
    <property type="entry name" value="PROTEIN_KINASE_TYR"/>
    <property type="match status" value="1"/>
</dbReference>
<proteinExistence type="inferred from homology"/>
<evidence type="ECO:0000256" key="3">
    <source>
        <dbReference type="ARBA" id="ARBA00022553"/>
    </source>
</evidence>
<sequence>MALALLEDIPGRRVREKEPVGEHRLPMSWEMNILGSAMNNCVLLEELLIKKSQQKRRTSPSNFKVRFFVLTKSKLAYYEHRHGKKRTLKGSVELSRIKCVEIVKSDIIIPCQYKYPFQIVHDNYILYVFAPNRESRQRWVLTLKEETRYNNSLASKCHPDFWLDGKWRCCAQTEKMAAGCVVYDPTKNASKKPLPPTPEDNWKLLLDPREAVVIAIYDYEAQNPQELTLQYNEEYYVIDSSEEHWWLIQDKNGHEGFVPSSYLVEKSPENLQVYEWYNKNISRSKAETLLRDEGREGAFMVRDSRQPGMYTVSVFTKALSTDNNPVIKHYHINETTDFPKRYYLAEKHVFDSIPDLINYHQHNAAGRKPEPAQRFSCPQVELKTQCNKSASRAQAALWGGGRRAAHGCGSNRSVPVSPGLVTRLRYAVSSWRKQAPITAGLCYGKLVINASELTCVQEIGSGQFGVVYLGYLLDKTKVAIKTIREGAMSEEDFIEEAKVLMKLSHPKLVQLYGVCLEDAPISLVFEFMENGCLSDYLRSQRGSFSKETLLGMCLDVCEGMAYLEQNSVIHRDLAARNCLVGESHVVKVSDFGMSRIVLDDQYTSSTGTKFPVKWSAPEVFSYSNYSTKSDVWSFGVLMWEVFSEGKIPYENRTNAEVVEEINAGFRLYKPKLASKAIYEVMSHCWRMKYEQKDWKLVPEKKPDAKNAKRKTFWMWR</sequence>
<dbReference type="CDD" id="cd11908">
    <property type="entry name" value="SH3_ITK"/>
    <property type="match status" value="1"/>
</dbReference>
<keyword evidence="10 19" id="KW-0067">ATP-binding</keyword>
<dbReference type="InterPro" id="IPR001245">
    <property type="entry name" value="Ser-Thr/Tyr_kinase_cat_dom"/>
</dbReference>
<dbReference type="SMART" id="SM00219">
    <property type="entry name" value="TyrKc"/>
    <property type="match status" value="1"/>
</dbReference>
<dbReference type="InterPro" id="IPR036860">
    <property type="entry name" value="SH2_dom_sf"/>
</dbReference>
<dbReference type="GO" id="GO:0004715">
    <property type="term" value="F:non-membrane spanning protein tyrosine kinase activity"/>
    <property type="evidence" value="ECO:0007669"/>
    <property type="project" value="UniProtKB-EC"/>
</dbReference>
<dbReference type="InterPro" id="IPR020635">
    <property type="entry name" value="Tyr_kinase_cat_dom"/>
</dbReference>
<dbReference type="FunFam" id="2.30.29.30:FF:000244">
    <property type="entry name" value="Tyrosine-protein kinase"/>
    <property type="match status" value="1"/>
</dbReference>
<dbReference type="Pfam" id="PF00018">
    <property type="entry name" value="SH3_1"/>
    <property type="match status" value="1"/>
</dbReference>
<dbReference type="Proteomes" id="UP000618051">
    <property type="component" value="Unassembled WGS sequence"/>
</dbReference>
<evidence type="ECO:0000256" key="12">
    <source>
        <dbReference type="ARBA" id="ARBA00022999"/>
    </source>
</evidence>
<feature type="domain" description="Protein kinase" evidence="24">
    <location>
        <begin position="453"/>
        <end position="714"/>
    </location>
</feature>
<evidence type="ECO:0000256" key="1">
    <source>
        <dbReference type="ARBA" id="ARBA00001947"/>
    </source>
</evidence>
<dbReference type="InterPro" id="IPR008266">
    <property type="entry name" value="Tyr_kinase_AS"/>
</dbReference>
<comment type="subunit">
    <text evidence="15">Homooligomerizes; this association negatively regulates kinase activity. Interacts with PPIA/CYPA; this interaction regulates TCR signal strength via a proline-directed conformational switch in ITK. Interacts with THEMIS. Interacts with FASLG. Interacts with VAV1; this interaction is important for VAV1 localization and TCR-induced actin polarization. Interacts with TBX21.</text>
</comment>
<dbReference type="Gene3D" id="3.30.505.10">
    <property type="entry name" value="SH2 domain"/>
    <property type="match status" value="1"/>
</dbReference>
<dbReference type="InterPro" id="IPR000980">
    <property type="entry name" value="SH2"/>
</dbReference>
<dbReference type="SMART" id="SM00326">
    <property type="entry name" value="SH3"/>
    <property type="match status" value="1"/>
</dbReference>
<dbReference type="SMART" id="SM00107">
    <property type="entry name" value="BTK"/>
    <property type="match status" value="1"/>
</dbReference>
<dbReference type="AlphaFoldDB" id="A0A835TXQ7"/>
<keyword evidence="8 20" id="KW-0418">Kinase</keyword>
<dbReference type="PROSITE" id="PS00107">
    <property type="entry name" value="PROTEIN_KINASE_ATP"/>
    <property type="match status" value="1"/>
</dbReference>
<dbReference type="PROSITE" id="PS50011">
    <property type="entry name" value="PROTEIN_KINASE_DOM"/>
    <property type="match status" value="1"/>
</dbReference>
<keyword evidence="4 20" id="KW-0808">Transferase</keyword>
<evidence type="ECO:0000256" key="18">
    <source>
        <dbReference type="PROSITE-ProRule" id="PRU00432"/>
    </source>
</evidence>
<dbReference type="EC" id="2.7.10.2" evidence="20"/>
<dbReference type="SMART" id="SM00252">
    <property type="entry name" value="SH2"/>
    <property type="match status" value="1"/>
</dbReference>
<evidence type="ECO:0000259" key="21">
    <source>
        <dbReference type="PROSITE" id="PS50001"/>
    </source>
</evidence>
<dbReference type="SUPFAM" id="SSF50729">
    <property type="entry name" value="PH domain-like"/>
    <property type="match status" value="1"/>
</dbReference>
<dbReference type="InterPro" id="IPR001849">
    <property type="entry name" value="PH_domain"/>
</dbReference>
<keyword evidence="2 17" id="KW-0728">SH3 domain</keyword>
<evidence type="ECO:0000256" key="20">
    <source>
        <dbReference type="RuleBase" id="RU362096"/>
    </source>
</evidence>
<dbReference type="GO" id="GO:0042110">
    <property type="term" value="P:T cell activation"/>
    <property type="evidence" value="ECO:0007669"/>
    <property type="project" value="UniProtKB-ARBA"/>
</dbReference>
<dbReference type="PROSITE" id="PS51113">
    <property type="entry name" value="ZF_BTK"/>
    <property type="match status" value="1"/>
</dbReference>
<dbReference type="FunFam" id="1.10.510.10:FF:000052">
    <property type="entry name" value="Tyrosine-protein kinase"/>
    <property type="match status" value="1"/>
</dbReference>
<feature type="domain" description="PH" evidence="23">
    <location>
        <begin position="41"/>
        <end position="148"/>
    </location>
</feature>
<dbReference type="InterPro" id="IPR036028">
    <property type="entry name" value="SH3-like_dom_sf"/>
</dbReference>
<dbReference type="InterPro" id="IPR050198">
    <property type="entry name" value="Non-receptor_tyrosine_kinases"/>
</dbReference>
<gene>
    <name evidence="26" type="ORF">IHE44_0003881</name>
    <name evidence="25" type="ORF">IHE44_007960</name>
</gene>
<dbReference type="PRINTS" id="PR00401">
    <property type="entry name" value="SH2DOMAIN"/>
</dbReference>
<evidence type="ECO:0000256" key="11">
    <source>
        <dbReference type="ARBA" id="ARBA00022843"/>
    </source>
</evidence>
<keyword evidence="5" id="KW-0479">Metal-binding</keyword>
<keyword evidence="3" id="KW-0597">Phosphoprotein</keyword>
<evidence type="ECO:0000256" key="15">
    <source>
        <dbReference type="ARBA" id="ARBA00065420"/>
    </source>
</evidence>
<protein>
    <recommendedName>
        <fullName evidence="20">Tyrosine-protein kinase</fullName>
        <ecNumber evidence="20">2.7.10.2</ecNumber>
    </recommendedName>
</protein>
<dbReference type="Gene3D" id="2.30.29.30">
    <property type="entry name" value="Pleckstrin-homology domain (PH domain)/Phosphotyrosine-binding domain (PTB)"/>
    <property type="match status" value="1"/>
</dbReference>
<dbReference type="PROSITE" id="PS50001">
    <property type="entry name" value="SH2"/>
    <property type="match status" value="1"/>
</dbReference>
<evidence type="ECO:0000256" key="6">
    <source>
        <dbReference type="ARBA" id="ARBA00022741"/>
    </source>
</evidence>
<dbReference type="FunFam" id="2.30.30.40:FF:000176">
    <property type="entry name" value="Tyrosine-protein kinase"/>
    <property type="match status" value="1"/>
</dbReference>
<evidence type="ECO:0000259" key="24">
    <source>
        <dbReference type="PROSITE" id="PS50011"/>
    </source>
</evidence>
<dbReference type="InterPro" id="IPR035583">
    <property type="entry name" value="ITK_SH3"/>
</dbReference>
<feature type="domain" description="SH3" evidence="22">
    <location>
        <begin position="208"/>
        <end position="268"/>
    </location>
</feature>
<dbReference type="InterPro" id="IPR017441">
    <property type="entry name" value="Protein_kinase_ATP_BS"/>
</dbReference>
<evidence type="ECO:0000256" key="13">
    <source>
        <dbReference type="ARBA" id="ARBA00023137"/>
    </source>
</evidence>
<dbReference type="SMART" id="SM00233">
    <property type="entry name" value="PH"/>
    <property type="match status" value="1"/>
</dbReference>
<dbReference type="FunFam" id="3.30.200.20:FF:000053">
    <property type="entry name" value="Tyrosine-protein kinase"/>
    <property type="match status" value="1"/>
</dbReference>
<accession>A0A835TXQ7</accession>
<evidence type="ECO:0000256" key="5">
    <source>
        <dbReference type="ARBA" id="ARBA00022723"/>
    </source>
</evidence>